<dbReference type="InterPro" id="IPR058625">
    <property type="entry name" value="MdtA-like_BSH"/>
</dbReference>
<dbReference type="RefSeq" id="WP_207860510.1">
    <property type="nucleotide sequence ID" value="NZ_JAFREP010000018.1"/>
</dbReference>
<evidence type="ECO:0000259" key="4">
    <source>
        <dbReference type="Pfam" id="PF25917"/>
    </source>
</evidence>
<dbReference type="Proteomes" id="UP000664417">
    <property type="component" value="Unassembled WGS sequence"/>
</dbReference>
<dbReference type="Gene3D" id="2.40.50.100">
    <property type="match status" value="1"/>
</dbReference>
<dbReference type="GO" id="GO:1990281">
    <property type="term" value="C:efflux pump complex"/>
    <property type="evidence" value="ECO:0007669"/>
    <property type="project" value="TreeGrafter"/>
</dbReference>
<evidence type="ECO:0000256" key="3">
    <source>
        <dbReference type="SAM" id="Phobius"/>
    </source>
</evidence>
<keyword evidence="2" id="KW-0175">Coiled coil</keyword>
<dbReference type="Gene3D" id="2.40.30.170">
    <property type="match status" value="1"/>
</dbReference>
<evidence type="ECO:0000313" key="5">
    <source>
        <dbReference type="EMBL" id="MBO1320555.1"/>
    </source>
</evidence>
<keyword evidence="3" id="KW-0472">Membrane</keyword>
<dbReference type="SUPFAM" id="SSF111369">
    <property type="entry name" value="HlyD-like secretion proteins"/>
    <property type="match status" value="1"/>
</dbReference>
<dbReference type="Gene3D" id="1.10.287.470">
    <property type="entry name" value="Helix hairpin bin"/>
    <property type="match status" value="1"/>
</dbReference>
<dbReference type="NCBIfam" id="TIGR01730">
    <property type="entry name" value="RND_mfp"/>
    <property type="match status" value="1"/>
</dbReference>
<comment type="similarity">
    <text evidence="1">Belongs to the membrane fusion protein (MFP) (TC 8.A.1) family.</text>
</comment>
<dbReference type="PANTHER" id="PTHR30469">
    <property type="entry name" value="MULTIDRUG RESISTANCE PROTEIN MDTA"/>
    <property type="match status" value="1"/>
</dbReference>
<reference evidence="5" key="1">
    <citation type="submission" date="2021-03" db="EMBL/GenBank/DDBJ databases">
        <authorList>
            <person name="Wang G."/>
        </authorList>
    </citation>
    <scope>NUCLEOTIDE SEQUENCE</scope>
    <source>
        <strain evidence="5">KCTC 12899</strain>
    </source>
</reference>
<sequence>MTEPHTNTGVNASNPKETGGPAWKKWAVFIATGLFCATVLLFVFFQEPEQTAPDEKKGVDVGLPVSVRTVAPGGYPATITALGEVTPLWQSTLRSQVNGRIVTLSARLQPGNTVRAGELLVKLEDSAYRQQLRETKSRVAQAHVTLKAEEREAVAARQNWKRSGLEGEPDSDLVLRQPQVAAARAELAAAEAAVAAAEEQLAQTEIRAPYDGLIVSREVNPGASLFAGDPVVHLAGLDVFEVAVQLDAKQWAMLPDDWRETPVSLVDPEVGTRHAAFAVRESRRLAGETRLRTLFVHIEEPFAQAQPLLPGSFVRAELTGKTLEHVLRVPESAYTKQGLCWYVDEGNRLRAWQAEARFFGDGTVFVTPPEDAVNDLRLAVSPHAGFTRGLAVQPLEGE</sequence>
<proteinExistence type="inferred from homology"/>
<evidence type="ECO:0000256" key="2">
    <source>
        <dbReference type="SAM" id="Coils"/>
    </source>
</evidence>
<dbReference type="Pfam" id="PF25917">
    <property type="entry name" value="BSH_RND"/>
    <property type="match status" value="1"/>
</dbReference>
<gene>
    <name evidence="5" type="ORF">J3U88_18910</name>
</gene>
<feature type="transmembrane region" description="Helical" evidence="3">
    <location>
        <begin position="26"/>
        <end position="45"/>
    </location>
</feature>
<name>A0A8J7QHU7_9BACT</name>
<evidence type="ECO:0000313" key="6">
    <source>
        <dbReference type="Proteomes" id="UP000664417"/>
    </source>
</evidence>
<keyword evidence="3" id="KW-1133">Transmembrane helix</keyword>
<dbReference type="EMBL" id="JAFREP010000018">
    <property type="protein sequence ID" value="MBO1320555.1"/>
    <property type="molecule type" value="Genomic_DNA"/>
</dbReference>
<protein>
    <submittedName>
        <fullName evidence="5">Efflux RND transporter periplasmic adaptor subunit</fullName>
    </submittedName>
</protein>
<evidence type="ECO:0000256" key="1">
    <source>
        <dbReference type="ARBA" id="ARBA00009477"/>
    </source>
</evidence>
<dbReference type="AlphaFoldDB" id="A0A8J7QHU7"/>
<dbReference type="GO" id="GO:0015562">
    <property type="term" value="F:efflux transmembrane transporter activity"/>
    <property type="evidence" value="ECO:0007669"/>
    <property type="project" value="TreeGrafter"/>
</dbReference>
<dbReference type="PANTHER" id="PTHR30469:SF15">
    <property type="entry name" value="HLYD FAMILY OF SECRETION PROTEINS"/>
    <property type="match status" value="1"/>
</dbReference>
<feature type="coiled-coil region" evidence="2">
    <location>
        <begin position="180"/>
        <end position="207"/>
    </location>
</feature>
<dbReference type="InterPro" id="IPR006143">
    <property type="entry name" value="RND_pump_MFP"/>
</dbReference>
<keyword evidence="6" id="KW-1185">Reference proteome</keyword>
<comment type="caution">
    <text evidence="5">The sequence shown here is derived from an EMBL/GenBank/DDBJ whole genome shotgun (WGS) entry which is preliminary data.</text>
</comment>
<accession>A0A8J7QHU7</accession>
<organism evidence="5 6">
    <name type="scientific">Acanthopleuribacter pedis</name>
    <dbReference type="NCBI Taxonomy" id="442870"/>
    <lineage>
        <taxon>Bacteria</taxon>
        <taxon>Pseudomonadati</taxon>
        <taxon>Acidobacteriota</taxon>
        <taxon>Holophagae</taxon>
        <taxon>Acanthopleuribacterales</taxon>
        <taxon>Acanthopleuribacteraceae</taxon>
        <taxon>Acanthopleuribacter</taxon>
    </lineage>
</organism>
<keyword evidence="3" id="KW-0812">Transmembrane</keyword>
<feature type="domain" description="Multidrug resistance protein MdtA-like barrel-sandwich hybrid" evidence="4">
    <location>
        <begin position="92"/>
        <end position="230"/>
    </location>
</feature>